<dbReference type="PANTHER" id="PTHR42945">
    <property type="entry name" value="HISTIDINE BIOSYNTHESIS BIFUNCTIONAL PROTEIN"/>
    <property type="match status" value="1"/>
</dbReference>
<dbReference type="GO" id="GO:0004636">
    <property type="term" value="F:phosphoribosyl-ATP diphosphatase activity"/>
    <property type="evidence" value="ECO:0007669"/>
    <property type="project" value="UniProtKB-EC"/>
</dbReference>
<dbReference type="Proteomes" id="UP000318538">
    <property type="component" value="Chromosome"/>
</dbReference>
<proteinExistence type="inferred from homology"/>
<keyword evidence="11" id="KW-0479">Metal-binding</keyword>
<comment type="cofactor">
    <cofactor evidence="11">
        <name>Zn(2+)</name>
        <dbReference type="ChEBI" id="CHEBI:29105"/>
    </cofactor>
    <text evidence="11">Binds 1 zinc ion per subunit.</text>
</comment>
<dbReference type="GO" id="GO:0008270">
    <property type="term" value="F:zinc ion binding"/>
    <property type="evidence" value="ECO:0007669"/>
    <property type="project" value="UniProtKB-UniRule"/>
</dbReference>
<dbReference type="SUPFAM" id="SSF141734">
    <property type="entry name" value="HisI-like"/>
    <property type="match status" value="1"/>
</dbReference>
<dbReference type="EMBL" id="CP036525">
    <property type="protein sequence ID" value="QDT07601.1"/>
    <property type="molecule type" value="Genomic_DNA"/>
</dbReference>
<dbReference type="Pfam" id="PF01502">
    <property type="entry name" value="PRA-CH"/>
    <property type="match status" value="1"/>
</dbReference>
<dbReference type="OrthoDB" id="9795769at2"/>
<protein>
    <recommendedName>
        <fullName evidence="11">Phosphoribosyl-AMP cyclohydrolase</fullName>
        <shortName evidence="11">PRA-CH</shortName>
        <ecNumber evidence="11">3.5.4.19</ecNumber>
    </recommendedName>
</protein>
<feature type="binding site" evidence="11">
    <location>
        <position position="98"/>
    </location>
    <ligand>
        <name>Zn(2+)</name>
        <dbReference type="ChEBI" id="CHEBI:29105"/>
        <note>ligand shared between dimeric partners</note>
    </ligand>
</feature>
<dbReference type="NCBIfam" id="NF000768">
    <property type="entry name" value="PRK00051.1"/>
    <property type="match status" value="1"/>
</dbReference>
<keyword evidence="14" id="KW-1185">Reference proteome</keyword>
<comment type="subunit">
    <text evidence="11">Homodimer.</text>
</comment>
<dbReference type="InterPro" id="IPR026660">
    <property type="entry name" value="PRA-CH"/>
</dbReference>
<evidence type="ECO:0000256" key="8">
    <source>
        <dbReference type="ARBA" id="ARBA00022605"/>
    </source>
</evidence>
<keyword evidence="11" id="KW-0460">Magnesium</keyword>
<feature type="binding site" evidence="11">
    <location>
        <position position="82"/>
    </location>
    <ligand>
        <name>Zn(2+)</name>
        <dbReference type="ChEBI" id="CHEBI:29105"/>
        <note>ligand shared between dimeric partners</note>
    </ligand>
</feature>
<feature type="binding site" evidence="11">
    <location>
        <position position="105"/>
    </location>
    <ligand>
        <name>Zn(2+)</name>
        <dbReference type="ChEBI" id="CHEBI:29105"/>
        <note>ligand shared between dimeric partners</note>
    </ligand>
</feature>
<dbReference type="GO" id="GO:0000105">
    <property type="term" value="P:L-histidine biosynthetic process"/>
    <property type="evidence" value="ECO:0007669"/>
    <property type="project" value="UniProtKB-UniRule"/>
</dbReference>
<dbReference type="GO" id="GO:0004635">
    <property type="term" value="F:phosphoribosyl-AMP cyclohydrolase activity"/>
    <property type="evidence" value="ECO:0007669"/>
    <property type="project" value="UniProtKB-UniRule"/>
</dbReference>
<dbReference type="InterPro" id="IPR002496">
    <property type="entry name" value="PRib_AMP_CycHydrolase_dom"/>
</dbReference>
<feature type="domain" description="Phosphoribosyl-AMP cyclohydrolase" evidence="12">
    <location>
        <begin position="34"/>
        <end position="107"/>
    </location>
</feature>
<evidence type="ECO:0000256" key="2">
    <source>
        <dbReference type="ARBA" id="ARBA00001460"/>
    </source>
</evidence>
<dbReference type="KEGG" id="rlc:K227x_60290"/>
<dbReference type="UniPathway" id="UPA00031">
    <property type="reaction ID" value="UER00008"/>
</dbReference>
<feature type="binding site" evidence="11">
    <location>
        <position position="85"/>
    </location>
    <ligand>
        <name>Mg(2+)</name>
        <dbReference type="ChEBI" id="CHEBI:18420"/>
    </ligand>
</feature>
<name>A0A517NKD4_9BACT</name>
<comment type="catalytic activity">
    <reaction evidence="1 11">
        <text>1-(5-phospho-beta-D-ribosyl)-5'-AMP + H2O = 1-(5-phospho-beta-D-ribosyl)-5-[(5-phospho-beta-D-ribosylamino)methylideneamino]imidazole-4-carboxamide</text>
        <dbReference type="Rhea" id="RHEA:20049"/>
        <dbReference type="ChEBI" id="CHEBI:15377"/>
        <dbReference type="ChEBI" id="CHEBI:58435"/>
        <dbReference type="ChEBI" id="CHEBI:59457"/>
        <dbReference type="EC" id="3.5.4.19"/>
    </reaction>
</comment>
<comment type="similarity">
    <text evidence="6">In the N-terminal section; belongs to the PRA-CH family.</text>
</comment>
<gene>
    <name evidence="11" type="primary">hisI</name>
    <name evidence="13" type="ORF">K227x_60290</name>
</gene>
<evidence type="ECO:0000256" key="11">
    <source>
        <dbReference type="HAMAP-Rule" id="MF_01021"/>
    </source>
</evidence>
<feature type="binding site" evidence="11">
    <location>
        <position position="83"/>
    </location>
    <ligand>
        <name>Mg(2+)</name>
        <dbReference type="ChEBI" id="CHEBI:18420"/>
    </ligand>
</feature>
<comment type="similarity">
    <text evidence="11">Belongs to the PRA-CH family.</text>
</comment>
<dbReference type="FunFam" id="3.10.20.810:FF:000001">
    <property type="entry name" value="Histidine biosynthesis bifunctional protein HisIE"/>
    <property type="match status" value="1"/>
</dbReference>
<evidence type="ECO:0000256" key="5">
    <source>
        <dbReference type="ARBA" id="ARBA00007731"/>
    </source>
</evidence>
<dbReference type="RefSeq" id="WP_145175796.1">
    <property type="nucleotide sequence ID" value="NZ_CP036525.1"/>
</dbReference>
<evidence type="ECO:0000256" key="1">
    <source>
        <dbReference type="ARBA" id="ARBA00000024"/>
    </source>
</evidence>
<sequence length="133" mass="14509">MNPVPNFSKGQPFDGTTGVLPAIAQDAQTGRVLMMAWMDETAWQETLATGQAVYFSRSRGKLWRKGETSGHRQSVVEVRVDCDADTILLQVQQTGAACHEGFASCFFRVVDPNGTATIADERLVDPATVYGKK</sequence>
<comment type="catalytic activity">
    <reaction evidence="2">
        <text>1-(5-phospho-beta-D-ribosyl)-ATP + H2O = 1-(5-phospho-beta-D-ribosyl)-5'-AMP + diphosphate + H(+)</text>
        <dbReference type="Rhea" id="RHEA:22828"/>
        <dbReference type="ChEBI" id="CHEBI:15377"/>
        <dbReference type="ChEBI" id="CHEBI:15378"/>
        <dbReference type="ChEBI" id="CHEBI:33019"/>
        <dbReference type="ChEBI" id="CHEBI:59457"/>
        <dbReference type="ChEBI" id="CHEBI:73183"/>
        <dbReference type="EC" id="3.6.1.31"/>
    </reaction>
</comment>
<evidence type="ECO:0000256" key="3">
    <source>
        <dbReference type="ARBA" id="ARBA00005169"/>
    </source>
</evidence>
<keyword evidence="8 11" id="KW-0028">Amino-acid biosynthesis</keyword>
<accession>A0A517NKD4</accession>
<dbReference type="InterPro" id="IPR038019">
    <property type="entry name" value="PRib_AMP_CycHydrolase_sf"/>
</dbReference>
<feature type="binding site" evidence="11">
    <location>
        <position position="81"/>
    </location>
    <ligand>
        <name>Mg(2+)</name>
        <dbReference type="ChEBI" id="CHEBI:18420"/>
    </ligand>
</feature>
<dbReference type="PANTHER" id="PTHR42945:SF1">
    <property type="entry name" value="HISTIDINE BIOSYNTHESIS BIFUNCTIONAL PROTEIN HIS7"/>
    <property type="match status" value="1"/>
</dbReference>
<comment type="cofactor">
    <cofactor evidence="11">
        <name>Mg(2+)</name>
        <dbReference type="ChEBI" id="CHEBI:18420"/>
    </cofactor>
    <text evidence="11">Binds 1 Mg(2+) ion per subunit.</text>
</comment>
<comment type="pathway">
    <text evidence="4">Amino-acid biosynthesis; L-histidine biosynthesis; L-histidine from 5-phospho-alpha-D-ribose 1-diphosphate: step 2/9.</text>
</comment>
<evidence type="ECO:0000259" key="12">
    <source>
        <dbReference type="Pfam" id="PF01502"/>
    </source>
</evidence>
<evidence type="ECO:0000313" key="13">
    <source>
        <dbReference type="EMBL" id="QDT07601.1"/>
    </source>
</evidence>
<dbReference type="GO" id="GO:0005737">
    <property type="term" value="C:cytoplasm"/>
    <property type="evidence" value="ECO:0007669"/>
    <property type="project" value="UniProtKB-SubCell"/>
</dbReference>
<comment type="function">
    <text evidence="11">Catalyzes the hydrolysis of the adenine ring of phosphoribosyl-AMP.</text>
</comment>
<comment type="subcellular location">
    <subcellularLocation>
        <location evidence="11">Cytoplasm</location>
    </subcellularLocation>
</comment>
<evidence type="ECO:0000256" key="4">
    <source>
        <dbReference type="ARBA" id="ARBA00005204"/>
    </source>
</evidence>
<evidence type="ECO:0000256" key="9">
    <source>
        <dbReference type="ARBA" id="ARBA00022801"/>
    </source>
</evidence>
<keyword evidence="9 11" id="KW-0378">Hydrolase</keyword>
<keyword evidence="7 11" id="KW-0963">Cytoplasm</keyword>
<dbReference type="EC" id="3.5.4.19" evidence="11"/>
<dbReference type="AlphaFoldDB" id="A0A517NKD4"/>
<keyword evidence="11" id="KW-0862">Zinc</keyword>
<reference evidence="13 14" key="1">
    <citation type="submission" date="2019-02" db="EMBL/GenBank/DDBJ databases">
        <title>Deep-cultivation of Planctomycetes and their phenomic and genomic characterization uncovers novel biology.</title>
        <authorList>
            <person name="Wiegand S."/>
            <person name="Jogler M."/>
            <person name="Boedeker C."/>
            <person name="Pinto D."/>
            <person name="Vollmers J."/>
            <person name="Rivas-Marin E."/>
            <person name="Kohn T."/>
            <person name="Peeters S.H."/>
            <person name="Heuer A."/>
            <person name="Rast P."/>
            <person name="Oberbeckmann S."/>
            <person name="Bunk B."/>
            <person name="Jeske O."/>
            <person name="Meyerdierks A."/>
            <person name="Storesund J.E."/>
            <person name="Kallscheuer N."/>
            <person name="Luecker S."/>
            <person name="Lage O.M."/>
            <person name="Pohl T."/>
            <person name="Merkel B.J."/>
            <person name="Hornburger P."/>
            <person name="Mueller R.-W."/>
            <person name="Bruemmer F."/>
            <person name="Labrenz M."/>
            <person name="Spormann A.M."/>
            <person name="Op den Camp H."/>
            <person name="Overmann J."/>
            <person name="Amann R."/>
            <person name="Jetten M.S.M."/>
            <person name="Mascher T."/>
            <person name="Medema M.H."/>
            <person name="Devos D.P."/>
            <person name="Kaster A.-K."/>
            <person name="Ovreas L."/>
            <person name="Rohde M."/>
            <person name="Galperin M.Y."/>
            <person name="Jogler C."/>
        </authorList>
    </citation>
    <scope>NUCLEOTIDE SEQUENCE [LARGE SCALE GENOMIC DNA]</scope>
    <source>
        <strain evidence="13 14">K22_7</strain>
    </source>
</reference>
<keyword evidence="10 11" id="KW-0368">Histidine biosynthesis</keyword>
<organism evidence="13 14">
    <name type="scientific">Rubripirellula lacrimiformis</name>
    <dbReference type="NCBI Taxonomy" id="1930273"/>
    <lineage>
        <taxon>Bacteria</taxon>
        <taxon>Pseudomonadati</taxon>
        <taxon>Planctomycetota</taxon>
        <taxon>Planctomycetia</taxon>
        <taxon>Pirellulales</taxon>
        <taxon>Pirellulaceae</taxon>
        <taxon>Rubripirellula</taxon>
    </lineage>
</organism>
<evidence type="ECO:0000256" key="7">
    <source>
        <dbReference type="ARBA" id="ARBA00022490"/>
    </source>
</evidence>
<dbReference type="GO" id="GO:0000287">
    <property type="term" value="F:magnesium ion binding"/>
    <property type="evidence" value="ECO:0007669"/>
    <property type="project" value="UniProtKB-UniRule"/>
</dbReference>
<comment type="similarity">
    <text evidence="5">In the C-terminal section; belongs to the PRA-PH family.</text>
</comment>
<comment type="pathway">
    <text evidence="3 11">Amino-acid biosynthesis; L-histidine biosynthesis; L-histidine from 5-phospho-alpha-D-ribose 1-diphosphate: step 3/9.</text>
</comment>
<evidence type="ECO:0000313" key="14">
    <source>
        <dbReference type="Proteomes" id="UP000318538"/>
    </source>
</evidence>
<dbReference type="HAMAP" id="MF_01021">
    <property type="entry name" value="HisI"/>
    <property type="match status" value="1"/>
</dbReference>
<evidence type="ECO:0000256" key="10">
    <source>
        <dbReference type="ARBA" id="ARBA00023102"/>
    </source>
</evidence>
<dbReference type="Gene3D" id="3.10.20.810">
    <property type="entry name" value="Phosphoribosyl-AMP cyclohydrolase"/>
    <property type="match status" value="1"/>
</dbReference>
<evidence type="ECO:0000256" key="6">
    <source>
        <dbReference type="ARBA" id="ARBA00008299"/>
    </source>
</evidence>